<proteinExistence type="predicted"/>
<evidence type="ECO:0000313" key="2">
    <source>
        <dbReference type="Proteomes" id="UP000186817"/>
    </source>
</evidence>
<protein>
    <submittedName>
        <fullName evidence="1">Uncharacterized protein</fullName>
    </submittedName>
</protein>
<sequence>MLFRVFVSCGKNLRSTPPSETPLEIPSEDIAQTMEAAAAATSACVNLQDDEEMDVMTTAEPEMEVDDSLTEADPDAEDLQDQHQEEVMSRMFDGGSRYDVLGLWPTLNGIDEQTMISREAKAVNPPKIVNVTSGNVIESAELCCPSALGAFPAELSFQSRVCTDQYKHRQ</sequence>
<accession>A0A1Q9CGS3</accession>
<dbReference type="EMBL" id="LSRX01001222">
    <property type="protein sequence ID" value="OLP82133.1"/>
    <property type="molecule type" value="Genomic_DNA"/>
</dbReference>
<dbReference type="AlphaFoldDB" id="A0A1Q9CGS3"/>
<evidence type="ECO:0000313" key="1">
    <source>
        <dbReference type="EMBL" id="OLP82133.1"/>
    </source>
</evidence>
<dbReference type="Proteomes" id="UP000186817">
    <property type="component" value="Unassembled WGS sequence"/>
</dbReference>
<dbReference type="OrthoDB" id="10273512at2759"/>
<organism evidence="1 2">
    <name type="scientific">Symbiodinium microadriaticum</name>
    <name type="common">Dinoflagellate</name>
    <name type="synonym">Zooxanthella microadriatica</name>
    <dbReference type="NCBI Taxonomy" id="2951"/>
    <lineage>
        <taxon>Eukaryota</taxon>
        <taxon>Sar</taxon>
        <taxon>Alveolata</taxon>
        <taxon>Dinophyceae</taxon>
        <taxon>Suessiales</taxon>
        <taxon>Symbiodiniaceae</taxon>
        <taxon>Symbiodinium</taxon>
    </lineage>
</organism>
<gene>
    <name evidence="1" type="ORF">AK812_SmicGene37253</name>
</gene>
<name>A0A1Q9CGS3_SYMMI</name>
<reference evidence="1 2" key="1">
    <citation type="submission" date="2016-02" db="EMBL/GenBank/DDBJ databases">
        <title>Genome analysis of coral dinoflagellate symbionts highlights evolutionary adaptations to a symbiotic lifestyle.</title>
        <authorList>
            <person name="Aranda M."/>
            <person name="Li Y."/>
            <person name="Liew Y.J."/>
            <person name="Baumgarten S."/>
            <person name="Simakov O."/>
            <person name="Wilson M."/>
            <person name="Piel J."/>
            <person name="Ashoor H."/>
            <person name="Bougouffa S."/>
            <person name="Bajic V.B."/>
            <person name="Ryu T."/>
            <person name="Ravasi T."/>
            <person name="Bayer T."/>
            <person name="Micklem G."/>
            <person name="Kim H."/>
            <person name="Bhak J."/>
            <person name="Lajeunesse T.C."/>
            <person name="Voolstra C.R."/>
        </authorList>
    </citation>
    <scope>NUCLEOTIDE SEQUENCE [LARGE SCALE GENOMIC DNA]</scope>
    <source>
        <strain evidence="1 2">CCMP2467</strain>
    </source>
</reference>
<keyword evidence="2" id="KW-1185">Reference proteome</keyword>
<comment type="caution">
    <text evidence="1">The sequence shown here is derived from an EMBL/GenBank/DDBJ whole genome shotgun (WGS) entry which is preliminary data.</text>
</comment>